<name>Q1K3K4_DESA6</name>
<reference evidence="1" key="1">
    <citation type="submission" date="2006-05" db="EMBL/GenBank/DDBJ databases">
        <title>Annotation of the draft genome assembly of Desulfuromonas acetoxidans DSM 684.</title>
        <authorList>
            <consortium name="US DOE Joint Genome Institute (JGI-ORNL)"/>
            <person name="Larimer F."/>
            <person name="Land M."/>
            <person name="Hauser L."/>
        </authorList>
    </citation>
    <scope>NUCLEOTIDE SEQUENCE [LARGE SCALE GENOMIC DNA]</scope>
    <source>
        <strain evidence="1">DSM 684</strain>
    </source>
</reference>
<sequence>MPFPCQLTGNSLTCFFLKARDRSMSNAPKNTPETALPLAGWEAEKSNLISRMAIAKRIAEVQLDGYTNDDIDDIWETIKPALFFEKESECQRSQVHHPPIDRLFDVAIYIDRYTNSVLEGEIAPEDLCAVYALKTIQYAETLDEILPAALVLIDAWRALSFRPRSAHLNKSLKIKQSHIEKAQKANKEGLLQRDKERQVFYVFAAYEKIFDALQNQKKTGKLTPKSPLNKDLLRLKKRRYNYEYAAEEIRHILAEDGTIDPDSDDSLSLDQIISIIKRYDREKKLEQDNLKRKAKVVVVSDTPFRWPEKASKTRGNVEVLSGEIPEFHDKDRTDIHDQVKKWLKEKEFRDSIENRISELFG</sequence>
<evidence type="ECO:0000313" key="1">
    <source>
        <dbReference type="EMBL" id="EAT16970.1"/>
    </source>
</evidence>
<organism evidence="1 2">
    <name type="scientific">Desulfuromonas acetoxidans (strain DSM 684 / 11070)</name>
    <dbReference type="NCBI Taxonomy" id="281689"/>
    <lineage>
        <taxon>Bacteria</taxon>
        <taxon>Pseudomonadati</taxon>
        <taxon>Thermodesulfobacteriota</taxon>
        <taxon>Desulfuromonadia</taxon>
        <taxon>Desulfuromonadales</taxon>
        <taxon>Desulfuromonadaceae</taxon>
        <taxon>Desulfuromonas</taxon>
    </lineage>
</organism>
<accession>Q1K3K4</accession>
<dbReference type="EMBL" id="AAEW02000002">
    <property type="protein sequence ID" value="EAT16970.1"/>
    <property type="molecule type" value="Genomic_DNA"/>
</dbReference>
<dbReference type="Proteomes" id="UP000005695">
    <property type="component" value="Unassembled WGS sequence"/>
</dbReference>
<reference evidence="1" key="2">
    <citation type="submission" date="2006-05" db="EMBL/GenBank/DDBJ databases">
        <title>Sequencing of the draft genome and assembly of Desulfuromonas acetoxidans DSM 684.</title>
        <authorList>
            <consortium name="US DOE Joint Genome Institute (JGI-PGF)"/>
            <person name="Copeland A."/>
            <person name="Lucas S."/>
            <person name="Lapidus A."/>
            <person name="Barry K."/>
            <person name="Detter J.C."/>
            <person name="Glavina del Rio T."/>
            <person name="Hammon N."/>
            <person name="Israni S."/>
            <person name="Dalin E."/>
            <person name="Tice H."/>
            <person name="Bruce D."/>
            <person name="Pitluck S."/>
            <person name="Richardson P."/>
        </authorList>
    </citation>
    <scope>NUCLEOTIDE SEQUENCE [LARGE SCALE GENOMIC DNA]</scope>
    <source>
        <strain evidence="1">DSM 684</strain>
    </source>
</reference>
<proteinExistence type="predicted"/>
<keyword evidence="2" id="KW-1185">Reference proteome</keyword>
<evidence type="ECO:0000313" key="2">
    <source>
        <dbReference type="Proteomes" id="UP000005695"/>
    </source>
</evidence>
<dbReference type="AlphaFoldDB" id="Q1K3K4"/>
<comment type="caution">
    <text evidence="1">The sequence shown here is derived from an EMBL/GenBank/DDBJ whole genome shotgun (WGS) entry which is preliminary data.</text>
</comment>
<gene>
    <name evidence="1" type="ORF">Dace_2836</name>
</gene>
<protein>
    <submittedName>
        <fullName evidence="1">Uncharacterized protein</fullName>
    </submittedName>
</protein>